<proteinExistence type="predicted"/>
<evidence type="ECO:0000256" key="1">
    <source>
        <dbReference type="SAM" id="MobiDB-lite"/>
    </source>
</evidence>
<organism evidence="2 3">
    <name type="scientific">Tropilaelaps mercedesae</name>
    <dbReference type="NCBI Taxonomy" id="418985"/>
    <lineage>
        <taxon>Eukaryota</taxon>
        <taxon>Metazoa</taxon>
        <taxon>Ecdysozoa</taxon>
        <taxon>Arthropoda</taxon>
        <taxon>Chelicerata</taxon>
        <taxon>Arachnida</taxon>
        <taxon>Acari</taxon>
        <taxon>Parasitiformes</taxon>
        <taxon>Mesostigmata</taxon>
        <taxon>Gamasina</taxon>
        <taxon>Dermanyssoidea</taxon>
        <taxon>Laelapidae</taxon>
        <taxon>Tropilaelaps</taxon>
    </lineage>
</organism>
<feature type="compositionally biased region" description="Acidic residues" evidence="1">
    <location>
        <begin position="64"/>
        <end position="77"/>
    </location>
</feature>
<dbReference type="Proteomes" id="UP000192247">
    <property type="component" value="Unassembled WGS sequence"/>
</dbReference>
<feature type="region of interest" description="Disordered" evidence="1">
    <location>
        <begin position="63"/>
        <end position="94"/>
    </location>
</feature>
<name>A0A1V9XMB8_9ACAR</name>
<keyword evidence="3" id="KW-1185">Reference proteome</keyword>
<dbReference type="AlphaFoldDB" id="A0A1V9XMB8"/>
<gene>
    <name evidence="2" type="ORF">BIW11_03391</name>
</gene>
<sequence length="146" mass="16640">MSDVILAVRLMMTKLPRVPAPELESDTVAHGYARGSTRLHVPFVYHVHKSVLFDKDNVKVRLEDADDEDESPQDEPDETHSKHGSSRTLISLPNNPFARLSPLKADYYKYGRSPVKGYLPKSFLKLERLRDVQVPAGQHRSMLLFE</sequence>
<dbReference type="InParanoid" id="A0A1V9XMB8"/>
<dbReference type="EMBL" id="MNPL01007611">
    <property type="protein sequence ID" value="OQR74655.1"/>
    <property type="molecule type" value="Genomic_DNA"/>
</dbReference>
<evidence type="ECO:0000313" key="2">
    <source>
        <dbReference type="EMBL" id="OQR74655.1"/>
    </source>
</evidence>
<dbReference type="OrthoDB" id="10661386at2759"/>
<evidence type="ECO:0000313" key="3">
    <source>
        <dbReference type="Proteomes" id="UP000192247"/>
    </source>
</evidence>
<protein>
    <submittedName>
        <fullName evidence="2">Uncharacterized protein</fullName>
    </submittedName>
</protein>
<reference evidence="2 3" key="1">
    <citation type="journal article" date="2017" name="Gigascience">
        <title>Draft genome of the honey bee ectoparasitic mite, Tropilaelaps mercedesae, is shaped by the parasitic life history.</title>
        <authorList>
            <person name="Dong X."/>
            <person name="Armstrong S.D."/>
            <person name="Xia D."/>
            <person name="Makepeace B.L."/>
            <person name="Darby A.C."/>
            <person name="Kadowaki T."/>
        </authorList>
    </citation>
    <scope>NUCLEOTIDE SEQUENCE [LARGE SCALE GENOMIC DNA]</scope>
    <source>
        <strain evidence="2">Wuxi-XJTLU</strain>
    </source>
</reference>
<accession>A0A1V9XMB8</accession>
<comment type="caution">
    <text evidence="2">The sequence shown here is derived from an EMBL/GenBank/DDBJ whole genome shotgun (WGS) entry which is preliminary data.</text>
</comment>